<protein>
    <submittedName>
        <fullName evidence="1">Uncharacterized protein</fullName>
    </submittedName>
</protein>
<keyword evidence="2" id="KW-1185">Reference proteome</keyword>
<proteinExistence type="predicted"/>
<name>A0A2V5KIE4_9BACL</name>
<evidence type="ECO:0000313" key="2">
    <source>
        <dbReference type="Proteomes" id="UP000247476"/>
    </source>
</evidence>
<gene>
    <name evidence="1" type="ORF">DLM86_31310</name>
</gene>
<reference evidence="1 2" key="1">
    <citation type="submission" date="2018-05" db="EMBL/GenBank/DDBJ databases">
        <title>Paenibacillus flagellatus sp. nov., isolated from selenium mineral soil.</title>
        <authorList>
            <person name="Dai X."/>
        </authorList>
    </citation>
    <scope>NUCLEOTIDE SEQUENCE [LARGE SCALE GENOMIC DNA]</scope>
    <source>
        <strain evidence="1 2">DXL2</strain>
    </source>
</reference>
<accession>A0A2V5KIE4</accession>
<evidence type="ECO:0000313" key="1">
    <source>
        <dbReference type="EMBL" id="PYI49997.1"/>
    </source>
</evidence>
<sequence>MTKWVTVEGYKIDYGRVFAVLASHTEVGAYVFVAENIDEEEIEYQIDPKTFTMTGYNMDTDEELDLDQVASPELLDFILNHEAVKRTANPKWIDVAGYRINDTQVHLLTVSISVFCDDDEAVGNSRTKKESKSVDYVFYTFENGHEIKYIVDSETFEVTRWFEINDTSLGIANEELTEYLLNHPNIKEALAELDA</sequence>
<comment type="caution">
    <text evidence="1">The sequence shown here is derived from an EMBL/GenBank/DDBJ whole genome shotgun (WGS) entry which is preliminary data.</text>
</comment>
<dbReference type="AlphaFoldDB" id="A0A2V5KIE4"/>
<dbReference type="EMBL" id="QJVJ01000026">
    <property type="protein sequence ID" value="PYI49997.1"/>
    <property type="molecule type" value="Genomic_DNA"/>
</dbReference>
<dbReference type="RefSeq" id="WP_110844139.1">
    <property type="nucleotide sequence ID" value="NZ_QJVJ01000026.1"/>
</dbReference>
<dbReference type="Proteomes" id="UP000247476">
    <property type="component" value="Unassembled WGS sequence"/>
</dbReference>
<organism evidence="1 2">
    <name type="scientific">Paenibacillus flagellatus</name>
    <dbReference type="NCBI Taxonomy" id="2211139"/>
    <lineage>
        <taxon>Bacteria</taxon>
        <taxon>Bacillati</taxon>
        <taxon>Bacillota</taxon>
        <taxon>Bacilli</taxon>
        <taxon>Bacillales</taxon>
        <taxon>Paenibacillaceae</taxon>
        <taxon>Paenibacillus</taxon>
    </lineage>
</organism>